<keyword evidence="3" id="KW-1185">Reference proteome</keyword>
<evidence type="ECO:0000256" key="1">
    <source>
        <dbReference type="SAM" id="Phobius"/>
    </source>
</evidence>
<keyword evidence="1" id="KW-0472">Membrane</keyword>
<dbReference type="EMBL" id="FNFX01000004">
    <property type="protein sequence ID" value="SDK70063.1"/>
    <property type="molecule type" value="Genomic_DNA"/>
</dbReference>
<gene>
    <name evidence="2" type="ORF">SAMN05192566_2115</name>
</gene>
<sequence length="397" mass="42941">MSKHLYLASGQHGIIVWVILLLLMGLGGLVFSASLHYSRQSAMQKTLASLALAQQALLAYANQPLGTTQCDMNCPRPGDLPCPDRNNDGEAESSCSASSRLGRLPWKTLGIGDLRDGSGERLWYAVSERYKNNPRLLPLNMDTPGTWSVTSTEGMTWDASQGNGVVAVIIAPMQPLLRVDGWQQQRNDAGVTVAKHYLDSDGLSDNANPLENSASGFVMAAPSGQFNDVVWPVTATMMHRQMQQQVLAELKRVIRCTASPCPALPAAAAVTDDSCLGSQSLNGGQCLPASVAGLGRLPLDVSAHWPLAEQHMLDGDARHHWFQQNGWREQVFYQPSPTQVLLVMAGEKLPGQWRETAIHKSALTAYLEAATLQALQVPDINALTISSNDSLERLGLP</sequence>
<accession>A0A1G9E1S4</accession>
<dbReference type="AlphaFoldDB" id="A0A1G9E1S4"/>
<name>A0A1G9E1S4_9PROT</name>
<dbReference type="OrthoDB" id="8532329at2"/>
<feature type="transmembrane region" description="Helical" evidence="1">
    <location>
        <begin position="14"/>
        <end position="35"/>
    </location>
</feature>
<keyword evidence="1" id="KW-1133">Transmembrane helix</keyword>
<evidence type="ECO:0000313" key="3">
    <source>
        <dbReference type="Proteomes" id="UP000198629"/>
    </source>
</evidence>
<protein>
    <submittedName>
        <fullName evidence="2">Uncharacterized protein</fullName>
    </submittedName>
</protein>
<keyword evidence="1" id="KW-0812">Transmembrane</keyword>
<dbReference type="Proteomes" id="UP000198629">
    <property type="component" value="Unassembled WGS sequence"/>
</dbReference>
<dbReference type="STRING" id="492660.SAMN05192566_2115"/>
<evidence type="ECO:0000313" key="2">
    <source>
        <dbReference type="EMBL" id="SDK70063.1"/>
    </source>
</evidence>
<reference evidence="3" key="1">
    <citation type="submission" date="2016-10" db="EMBL/GenBank/DDBJ databases">
        <authorList>
            <person name="Varghese N."/>
            <person name="Submissions S."/>
        </authorList>
    </citation>
    <scope>NUCLEOTIDE SEQUENCE [LARGE SCALE GENOMIC DNA]</scope>
    <source>
        <strain evidence="3">CBMB127</strain>
    </source>
</reference>
<dbReference type="RefSeq" id="WP_091472117.1">
    <property type="nucleotide sequence ID" value="NZ_FNFX01000004.1"/>
</dbReference>
<organism evidence="2 3">
    <name type="scientific">Methylophilus rhizosphaerae</name>
    <dbReference type="NCBI Taxonomy" id="492660"/>
    <lineage>
        <taxon>Bacteria</taxon>
        <taxon>Pseudomonadati</taxon>
        <taxon>Pseudomonadota</taxon>
        <taxon>Betaproteobacteria</taxon>
        <taxon>Nitrosomonadales</taxon>
        <taxon>Methylophilaceae</taxon>
        <taxon>Methylophilus</taxon>
    </lineage>
</organism>
<proteinExistence type="predicted"/>